<protein>
    <recommendedName>
        <fullName evidence="3">Addiction module component</fullName>
    </recommendedName>
</protein>
<organism evidence="1 2">
    <name type="scientific">Pedobacter segetis</name>
    <dbReference type="NCBI Taxonomy" id="2793069"/>
    <lineage>
        <taxon>Bacteria</taxon>
        <taxon>Pseudomonadati</taxon>
        <taxon>Bacteroidota</taxon>
        <taxon>Sphingobacteriia</taxon>
        <taxon>Sphingobacteriales</taxon>
        <taxon>Sphingobacteriaceae</taxon>
        <taxon>Pedobacter</taxon>
    </lineage>
</organism>
<comment type="caution">
    <text evidence="1">The sequence shown here is derived from an EMBL/GenBank/DDBJ whole genome shotgun (WGS) entry which is preliminary data.</text>
</comment>
<accession>A0ABS1BGH3</accession>
<proteinExistence type="predicted"/>
<keyword evidence="2" id="KW-1185">Reference proteome</keyword>
<name>A0ABS1BGH3_9SPHI</name>
<dbReference type="Proteomes" id="UP000660024">
    <property type="component" value="Unassembled WGS sequence"/>
</dbReference>
<gene>
    <name evidence="1" type="ORF">I5M32_03260</name>
</gene>
<dbReference type="RefSeq" id="WP_200584751.1">
    <property type="nucleotide sequence ID" value="NZ_JAEHFY010000004.1"/>
</dbReference>
<dbReference type="EMBL" id="JAEHFY010000004">
    <property type="protein sequence ID" value="MBK0381967.1"/>
    <property type="molecule type" value="Genomic_DNA"/>
</dbReference>
<evidence type="ECO:0000313" key="1">
    <source>
        <dbReference type="EMBL" id="MBK0381967.1"/>
    </source>
</evidence>
<reference evidence="1 2" key="1">
    <citation type="submission" date="2020-12" db="EMBL/GenBank/DDBJ databases">
        <title>Bacterial novel species Pedobacter sp. SD-b isolated from soil.</title>
        <authorList>
            <person name="Jung H.-Y."/>
        </authorList>
    </citation>
    <scope>NUCLEOTIDE SEQUENCE [LARGE SCALE GENOMIC DNA]</scope>
    <source>
        <strain evidence="1 2">SD-b</strain>
    </source>
</reference>
<evidence type="ECO:0000313" key="2">
    <source>
        <dbReference type="Proteomes" id="UP000660024"/>
    </source>
</evidence>
<evidence type="ECO:0008006" key="3">
    <source>
        <dbReference type="Google" id="ProtNLM"/>
    </source>
</evidence>
<sequence length="71" mass="8438">MEDLIYHIKIKKDYASELIKDLLKVDAIEVIQDSVPEWQKEETLRRIEFLKNNPESAISEKDFFELLANNE</sequence>